<dbReference type="OrthoDB" id="6502440at2759"/>
<proteinExistence type="predicted"/>
<feature type="compositionally biased region" description="Basic and acidic residues" evidence="1">
    <location>
        <begin position="222"/>
        <end position="243"/>
    </location>
</feature>
<evidence type="ECO:0000313" key="3">
    <source>
        <dbReference type="EMBL" id="KAJ6224770.1"/>
    </source>
</evidence>
<name>A0A9Q0RSK0_BLOTA</name>
<feature type="region of interest" description="Disordered" evidence="1">
    <location>
        <begin position="222"/>
        <end position="260"/>
    </location>
</feature>
<feature type="transmembrane region" description="Helical" evidence="2">
    <location>
        <begin position="163"/>
        <end position="188"/>
    </location>
</feature>
<feature type="compositionally biased region" description="Acidic residues" evidence="1">
    <location>
        <begin position="244"/>
        <end position="260"/>
    </location>
</feature>
<organism evidence="3 4">
    <name type="scientific">Blomia tropicalis</name>
    <name type="common">Mite</name>
    <dbReference type="NCBI Taxonomy" id="40697"/>
    <lineage>
        <taxon>Eukaryota</taxon>
        <taxon>Metazoa</taxon>
        <taxon>Ecdysozoa</taxon>
        <taxon>Arthropoda</taxon>
        <taxon>Chelicerata</taxon>
        <taxon>Arachnida</taxon>
        <taxon>Acari</taxon>
        <taxon>Acariformes</taxon>
        <taxon>Sarcoptiformes</taxon>
        <taxon>Astigmata</taxon>
        <taxon>Glycyphagoidea</taxon>
        <taxon>Echimyopodidae</taxon>
        <taxon>Blomia</taxon>
    </lineage>
</organism>
<comment type="caution">
    <text evidence="3">The sequence shown here is derived from an EMBL/GenBank/DDBJ whole genome shotgun (WGS) entry which is preliminary data.</text>
</comment>
<evidence type="ECO:0000313" key="4">
    <source>
        <dbReference type="Proteomes" id="UP001142055"/>
    </source>
</evidence>
<evidence type="ECO:0000256" key="1">
    <source>
        <dbReference type="SAM" id="MobiDB-lite"/>
    </source>
</evidence>
<keyword evidence="4" id="KW-1185">Reference proteome</keyword>
<protein>
    <submittedName>
        <fullName evidence="3">Uncharacterized protein</fullName>
    </submittedName>
</protein>
<keyword evidence="2" id="KW-1133">Transmembrane helix</keyword>
<dbReference type="EMBL" id="JAPWDV010000001">
    <property type="protein sequence ID" value="KAJ6224770.1"/>
    <property type="molecule type" value="Genomic_DNA"/>
</dbReference>
<gene>
    <name evidence="3" type="ORF">RDWZM_003315</name>
</gene>
<accession>A0A9Q0RSK0</accession>
<evidence type="ECO:0000256" key="2">
    <source>
        <dbReference type="SAM" id="Phobius"/>
    </source>
</evidence>
<dbReference type="Proteomes" id="UP001142055">
    <property type="component" value="Chromosome 1"/>
</dbReference>
<keyword evidence="2" id="KW-0472">Membrane</keyword>
<reference evidence="3" key="1">
    <citation type="submission" date="2022-12" db="EMBL/GenBank/DDBJ databases">
        <title>Genome assemblies of Blomia tropicalis.</title>
        <authorList>
            <person name="Cui Y."/>
        </authorList>
    </citation>
    <scope>NUCLEOTIDE SEQUENCE</scope>
    <source>
        <tissue evidence="3">Adult mites</tissue>
    </source>
</reference>
<keyword evidence="2" id="KW-0812">Transmembrane</keyword>
<sequence>MEKLVNVCCRHGIIFGFILTIFLFKITSSATTGRTCNTANITETELPLIRPGGFDLDRDCDLAIRPRLHECHIQYVDAVRQVYIKSNCYAGSESVKRASCCSMWKAKQCMIMASHELDECNATITELYRQLPISESERLHINDQCSEYGEDVPACEDDMRTSFFGTFVTLLLVLISIPIVVYLTMTVYKRYRNQQELKQKGQNGYSMAGVKPFHDTVDLKEYHDSADSEVAKESGDKTSADNIEKEDETDGDNEVDNTEN</sequence>
<dbReference type="OMA" id="ENSAICK"/>
<dbReference type="AlphaFoldDB" id="A0A9Q0RSK0"/>